<proteinExistence type="predicted"/>
<dbReference type="AlphaFoldDB" id="X1FDI9"/>
<reference evidence="1" key="1">
    <citation type="journal article" date="2014" name="Front. Microbiol.">
        <title>High frequency of phylogenetically diverse reductive dehalogenase-homologous genes in deep subseafloor sedimentary metagenomes.</title>
        <authorList>
            <person name="Kawai M."/>
            <person name="Futagami T."/>
            <person name="Toyoda A."/>
            <person name="Takaki Y."/>
            <person name="Nishi S."/>
            <person name="Hori S."/>
            <person name="Arai W."/>
            <person name="Tsubouchi T."/>
            <person name="Morono Y."/>
            <person name="Uchiyama I."/>
            <person name="Ito T."/>
            <person name="Fujiyama A."/>
            <person name="Inagaki F."/>
            <person name="Takami H."/>
        </authorList>
    </citation>
    <scope>NUCLEOTIDE SEQUENCE</scope>
    <source>
        <strain evidence="1">Expedition CK06-06</strain>
    </source>
</reference>
<organism evidence="1">
    <name type="scientific">marine sediment metagenome</name>
    <dbReference type="NCBI Taxonomy" id="412755"/>
    <lineage>
        <taxon>unclassified sequences</taxon>
        <taxon>metagenomes</taxon>
        <taxon>ecological metagenomes</taxon>
    </lineage>
</organism>
<gene>
    <name evidence="1" type="ORF">S03H2_03988</name>
</gene>
<accession>X1FDI9</accession>
<dbReference type="EMBL" id="BARU01001536">
    <property type="protein sequence ID" value="GAH18828.1"/>
    <property type="molecule type" value="Genomic_DNA"/>
</dbReference>
<sequence>MVKEVKKYRTTDGKEFDAKWKAESYEKIFEIVKRVSNIFGMGGFHKNYFREIIESRKELGNYLLEIEDFDPRGLDLFFGEKKKY</sequence>
<protein>
    <submittedName>
        <fullName evidence="1">Uncharacterized protein</fullName>
    </submittedName>
</protein>
<name>X1FDI9_9ZZZZ</name>
<evidence type="ECO:0000313" key="1">
    <source>
        <dbReference type="EMBL" id="GAH18828.1"/>
    </source>
</evidence>
<comment type="caution">
    <text evidence="1">The sequence shown here is derived from an EMBL/GenBank/DDBJ whole genome shotgun (WGS) entry which is preliminary data.</text>
</comment>